<reference evidence="3 4" key="1">
    <citation type="submission" date="2018-02" db="EMBL/GenBank/DDBJ databases">
        <title>Genomic Encyclopedia of Archaeal and Bacterial Type Strains, Phase II (KMG-II): from individual species to whole genera.</title>
        <authorList>
            <person name="Goeker M."/>
        </authorList>
    </citation>
    <scope>NUCLEOTIDE SEQUENCE [LARGE SCALE GENOMIC DNA]</scope>
    <source>
        <strain evidence="3 4">DSM 18921</strain>
    </source>
</reference>
<dbReference type="EMBL" id="PVEP01000010">
    <property type="protein sequence ID" value="PQV55300.1"/>
    <property type="molecule type" value="Genomic_DNA"/>
</dbReference>
<dbReference type="Proteomes" id="UP000238338">
    <property type="component" value="Unassembled WGS sequence"/>
</dbReference>
<protein>
    <recommendedName>
        <fullName evidence="5">Cytochrome c oxidase subunit IV</fullName>
    </recommendedName>
</protein>
<evidence type="ECO:0000313" key="4">
    <source>
        <dbReference type="Proteomes" id="UP000238338"/>
    </source>
</evidence>
<name>A0A2S8S3B6_9RHOB</name>
<evidence type="ECO:0000256" key="2">
    <source>
        <dbReference type="SAM" id="SignalP"/>
    </source>
</evidence>
<comment type="caution">
    <text evidence="3">The sequence shown here is derived from an EMBL/GenBank/DDBJ whole genome shotgun (WGS) entry which is preliminary data.</text>
</comment>
<dbReference type="AlphaFoldDB" id="A0A2S8S3B6"/>
<evidence type="ECO:0000256" key="1">
    <source>
        <dbReference type="SAM" id="Phobius"/>
    </source>
</evidence>
<accession>A0A2S8S3B6</accession>
<keyword evidence="1" id="KW-0472">Membrane</keyword>
<evidence type="ECO:0008006" key="5">
    <source>
        <dbReference type="Google" id="ProtNLM"/>
    </source>
</evidence>
<evidence type="ECO:0000313" key="3">
    <source>
        <dbReference type="EMBL" id="PQV55300.1"/>
    </source>
</evidence>
<gene>
    <name evidence="3" type="ORF">LX70_03553</name>
</gene>
<dbReference type="RefSeq" id="WP_105516098.1">
    <property type="nucleotide sequence ID" value="NZ_PVEP01000010.1"/>
</dbReference>
<organism evidence="3 4">
    <name type="scientific">Albidovulum denitrificans</name>
    <dbReference type="NCBI Taxonomy" id="404881"/>
    <lineage>
        <taxon>Bacteria</taxon>
        <taxon>Pseudomonadati</taxon>
        <taxon>Pseudomonadota</taxon>
        <taxon>Alphaproteobacteria</taxon>
        <taxon>Rhodobacterales</taxon>
        <taxon>Paracoccaceae</taxon>
        <taxon>Albidovulum</taxon>
    </lineage>
</organism>
<feature type="chain" id="PRO_5015399305" description="Cytochrome c oxidase subunit IV" evidence="2">
    <location>
        <begin position="22"/>
        <end position="80"/>
    </location>
</feature>
<sequence length="80" mass="7951">MTVTRAWLALLLLSAASTGLAASGAHGAVFVVLVLSLAGAKAHVILSRYLGLSAAPPIRAGFDLALGVVLVLFAVLAIAA</sequence>
<keyword evidence="4" id="KW-1185">Reference proteome</keyword>
<feature type="signal peptide" evidence="2">
    <location>
        <begin position="1"/>
        <end position="21"/>
    </location>
</feature>
<dbReference type="OrthoDB" id="7873828at2"/>
<feature type="transmembrane region" description="Helical" evidence="1">
    <location>
        <begin position="62"/>
        <end position="79"/>
    </location>
</feature>
<keyword evidence="2" id="KW-0732">Signal</keyword>
<keyword evidence="1" id="KW-1133">Transmembrane helix</keyword>
<keyword evidence="1" id="KW-0812">Transmembrane</keyword>
<proteinExistence type="predicted"/>